<dbReference type="PANTHER" id="PTHR16200">
    <property type="entry name" value="RING ZINC FINGER"/>
    <property type="match status" value="1"/>
</dbReference>
<keyword evidence="6" id="KW-1185">Reference proteome</keyword>
<evidence type="ECO:0000256" key="3">
    <source>
        <dbReference type="SAM" id="MobiDB-lite"/>
    </source>
</evidence>
<evidence type="ECO:0000256" key="1">
    <source>
        <dbReference type="ARBA" id="ARBA00004123"/>
    </source>
</evidence>
<dbReference type="GeneTree" id="ENSGT00390000016167"/>
<dbReference type="Pfam" id="PF15303">
    <property type="entry name" value="RNF111_N"/>
    <property type="match status" value="1"/>
</dbReference>
<feature type="compositionally biased region" description="Basic and acidic residues" evidence="3">
    <location>
        <begin position="22"/>
        <end position="39"/>
    </location>
</feature>
<evidence type="ECO:0000256" key="2">
    <source>
        <dbReference type="ARBA" id="ARBA00023242"/>
    </source>
</evidence>
<feature type="compositionally biased region" description="Low complexity" evidence="3">
    <location>
        <begin position="78"/>
        <end position="91"/>
    </location>
</feature>
<feature type="compositionally biased region" description="Basic residues" evidence="3">
    <location>
        <begin position="184"/>
        <end position="202"/>
    </location>
</feature>
<dbReference type="OMA" id="PVIAHYD"/>
<reference evidence="5" key="2">
    <citation type="submission" date="2025-09" db="UniProtKB">
        <authorList>
            <consortium name="Ensembl"/>
        </authorList>
    </citation>
    <scope>IDENTIFICATION</scope>
</reference>
<protein>
    <submittedName>
        <fullName evidence="5">Arkadia (rnf111) N-terminal like PKA signaling regulator 2n</fullName>
    </submittedName>
</protein>
<accession>A0A3Q0S6G7</accession>
<feature type="compositionally biased region" description="Low complexity" evidence="3">
    <location>
        <begin position="218"/>
        <end position="234"/>
    </location>
</feature>
<evidence type="ECO:0000313" key="5">
    <source>
        <dbReference type="Ensembl" id="ENSACIP00000018636.1"/>
    </source>
</evidence>
<feature type="compositionally biased region" description="Acidic residues" evidence="3">
    <location>
        <begin position="112"/>
        <end position="123"/>
    </location>
</feature>
<reference evidence="5" key="1">
    <citation type="submission" date="2025-08" db="UniProtKB">
        <authorList>
            <consortium name="Ensembl"/>
        </authorList>
    </citation>
    <scope>IDENTIFICATION</scope>
</reference>
<proteinExistence type="predicted"/>
<organism evidence="5 6">
    <name type="scientific">Amphilophus citrinellus</name>
    <name type="common">Midas cichlid</name>
    <name type="synonym">Cichlasoma citrinellum</name>
    <dbReference type="NCBI Taxonomy" id="61819"/>
    <lineage>
        <taxon>Eukaryota</taxon>
        <taxon>Metazoa</taxon>
        <taxon>Chordata</taxon>
        <taxon>Craniata</taxon>
        <taxon>Vertebrata</taxon>
        <taxon>Euteleostomi</taxon>
        <taxon>Actinopterygii</taxon>
        <taxon>Neopterygii</taxon>
        <taxon>Teleostei</taxon>
        <taxon>Neoteleostei</taxon>
        <taxon>Acanthomorphata</taxon>
        <taxon>Ovalentaria</taxon>
        <taxon>Cichlomorphae</taxon>
        <taxon>Cichliformes</taxon>
        <taxon>Cichlidae</taxon>
        <taxon>New World cichlids</taxon>
        <taxon>Cichlasomatinae</taxon>
        <taxon>Heroini</taxon>
        <taxon>Amphilophus</taxon>
    </lineage>
</organism>
<comment type="subcellular location">
    <subcellularLocation>
        <location evidence="1">Nucleus</location>
    </subcellularLocation>
</comment>
<dbReference type="Proteomes" id="UP000261340">
    <property type="component" value="Unplaced"/>
</dbReference>
<dbReference type="InterPro" id="IPR051073">
    <property type="entry name" value="ZNRF3_Arkadia_E3_ligases"/>
</dbReference>
<dbReference type="InterPro" id="IPR029306">
    <property type="entry name" value="RNF111_N"/>
</dbReference>
<dbReference type="STRING" id="61819.ENSACIP00000018636"/>
<evidence type="ECO:0000259" key="4">
    <source>
        <dbReference type="Pfam" id="PF15303"/>
    </source>
</evidence>
<keyword evidence="2" id="KW-0539">Nucleus</keyword>
<dbReference type="Ensembl" id="ENSACIT00000019138.1">
    <property type="protein sequence ID" value="ENSACIP00000018636.1"/>
    <property type="gene ID" value="ENSACIG00000014514.1"/>
</dbReference>
<feature type="region of interest" description="Disordered" evidence="3">
    <location>
        <begin position="1"/>
        <end position="259"/>
    </location>
</feature>
<name>A0A3Q0S6G7_AMPCI</name>
<dbReference type="AlphaFoldDB" id="A0A3Q0S6G7"/>
<evidence type="ECO:0000313" key="6">
    <source>
        <dbReference type="Proteomes" id="UP000261340"/>
    </source>
</evidence>
<feature type="domain" description="E3 ubiquitin-protein ligase Arkadia N-terminal" evidence="4">
    <location>
        <begin position="25"/>
        <end position="241"/>
    </location>
</feature>
<feature type="compositionally biased region" description="Basic and acidic residues" evidence="3">
    <location>
        <begin position="1"/>
        <end position="12"/>
    </location>
</feature>
<dbReference type="GO" id="GO:0005634">
    <property type="term" value="C:nucleus"/>
    <property type="evidence" value="ECO:0007669"/>
    <property type="project" value="UniProtKB-SubCell"/>
</dbReference>
<sequence>QPSEKSTHRVEWVETSVWGDVGQKDSSKSERKSLQDGKGEQSLLSMPCLMKELRRDSPESQHASTGSDKPVSRHIYESDSSNPCMLSPSSSGHLADSDTLSSGEEGAAPPVGEDEEGNMEATDDPGQAGGTQASAIVAGGRKSRRSRSESEVPPNTMAAKKNRCQPSVIAAAGGLEKQTNGKFSKVKGHRSQKHKERMRLLRQKREAAARKKYNLLQDSSTSDSDLTCDSSTSSSEDEDDDTSGGSKTIKTDIPDGPPVVGHYDISDTDSNHESMSVETVRPTVIKHELKTHRGQDMAAHSGCIRALMKAGHLKAWLSHKEGSQHKGQINIVSSDSEVEIVGVQEKARCAHPCGGVIKSLSSWKENSVEQLNSTNQSQLWTTVSPQPNWVSPREVVDLTLDEDAGHKYLL</sequence>